<proteinExistence type="inferred from homology"/>
<dbReference type="PROSITE" id="PS50198">
    <property type="entry name" value="PPIC_PPIASE_2"/>
    <property type="match status" value="1"/>
</dbReference>
<evidence type="ECO:0000256" key="3">
    <source>
        <dbReference type="ARBA" id="ARBA00013194"/>
    </source>
</evidence>
<evidence type="ECO:0000256" key="7">
    <source>
        <dbReference type="PROSITE-ProRule" id="PRU00278"/>
    </source>
</evidence>
<dbReference type="PROSITE" id="PS51257">
    <property type="entry name" value="PROKAR_LIPOPROTEIN"/>
    <property type="match status" value="1"/>
</dbReference>
<accession>A0A238D478</accession>
<dbReference type="EMBL" id="FLMQ01000055">
    <property type="protein sequence ID" value="SBP87980.1"/>
    <property type="molecule type" value="Genomic_DNA"/>
</dbReference>
<keyword evidence="5 7" id="KW-0697">Rotamase</keyword>
<protein>
    <recommendedName>
        <fullName evidence="3">peptidylprolyl isomerase</fullName>
        <ecNumber evidence="3">5.2.1.8</ecNumber>
    </recommendedName>
</protein>
<dbReference type="OrthoDB" id="14196at2"/>
<sequence length="301" mass="33352">MIQWLKFLWRALTDRRSFVVFAVATSGCAYHEPYPEKWAPIANDPLLCAHINGEYTPYDYRSRLVISWVAGNAYPEPPAKVVAADRLDLRISGNSLTATAYLDGAIIAQKQYDFQCSGDSLILDLGRRFQAGQGTVGYDSTLLRVRKDTSGSLVVNEESSGVGAYGPIPFAGSSSAWVGRLLPYDPGAMIPQKPIERPQACEYNVSQIFVDTREEAEKVEQALDQGESFEQLAAIRNRPFLRLQKGLVGWISPNVFPKWRATIVGLKKGEYSRVPVEDQAGWHIIKVNDVRPDGCIAVMAP</sequence>
<evidence type="ECO:0000256" key="5">
    <source>
        <dbReference type="ARBA" id="ARBA00023110"/>
    </source>
</evidence>
<dbReference type="InterPro" id="IPR046357">
    <property type="entry name" value="PPIase_dom_sf"/>
</dbReference>
<dbReference type="PANTHER" id="PTHR47245:SF1">
    <property type="entry name" value="FOLDASE PROTEIN PRSA"/>
    <property type="match status" value="1"/>
</dbReference>
<comment type="catalytic activity">
    <reaction evidence="1">
        <text>[protein]-peptidylproline (omega=180) = [protein]-peptidylproline (omega=0)</text>
        <dbReference type="Rhea" id="RHEA:16237"/>
        <dbReference type="Rhea" id="RHEA-COMP:10747"/>
        <dbReference type="Rhea" id="RHEA-COMP:10748"/>
        <dbReference type="ChEBI" id="CHEBI:83833"/>
        <dbReference type="ChEBI" id="CHEBI:83834"/>
        <dbReference type="EC" id="5.2.1.8"/>
    </reaction>
</comment>
<dbReference type="AlphaFoldDB" id="A0A238D478"/>
<evidence type="ECO:0000259" key="8">
    <source>
        <dbReference type="PROSITE" id="PS50198"/>
    </source>
</evidence>
<evidence type="ECO:0000256" key="1">
    <source>
        <dbReference type="ARBA" id="ARBA00000971"/>
    </source>
</evidence>
<dbReference type="PANTHER" id="PTHR47245">
    <property type="entry name" value="PEPTIDYLPROLYL ISOMERASE"/>
    <property type="match status" value="1"/>
</dbReference>
<organism evidence="9 10">
    <name type="scientific">Thiomonas delicata</name>
    <name type="common">Thiomonas cuprina</name>
    <dbReference type="NCBI Taxonomy" id="364030"/>
    <lineage>
        <taxon>Bacteria</taxon>
        <taxon>Pseudomonadati</taxon>
        <taxon>Pseudomonadota</taxon>
        <taxon>Betaproteobacteria</taxon>
        <taxon>Burkholderiales</taxon>
        <taxon>Thiomonas</taxon>
    </lineage>
</organism>
<keyword evidence="4" id="KW-0732">Signal</keyword>
<dbReference type="Proteomes" id="UP000214566">
    <property type="component" value="Unassembled WGS sequence"/>
</dbReference>
<keyword evidence="10" id="KW-1185">Reference proteome</keyword>
<name>A0A238D478_THIDL</name>
<dbReference type="Pfam" id="PF00639">
    <property type="entry name" value="Rotamase"/>
    <property type="match status" value="1"/>
</dbReference>
<evidence type="ECO:0000313" key="10">
    <source>
        <dbReference type="Proteomes" id="UP000214566"/>
    </source>
</evidence>
<evidence type="ECO:0000256" key="6">
    <source>
        <dbReference type="ARBA" id="ARBA00023235"/>
    </source>
</evidence>
<dbReference type="InterPro" id="IPR050245">
    <property type="entry name" value="PrsA_foldase"/>
</dbReference>
<dbReference type="InterPro" id="IPR000297">
    <property type="entry name" value="PPIase_PpiC"/>
</dbReference>
<keyword evidence="6 7" id="KW-0413">Isomerase</keyword>
<reference evidence="9 10" key="1">
    <citation type="submission" date="2016-06" db="EMBL/GenBank/DDBJ databases">
        <authorList>
            <person name="Kjaerup R.B."/>
            <person name="Dalgaard T.S."/>
            <person name="Juul-Madsen H.R."/>
        </authorList>
    </citation>
    <scope>NUCLEOTIDE SEQUENCE [LARGE SCALE GENOMIC DNA]</scope>
    <source>
        <strain evidence="9 10">DSM 16361</strain>
    </source>
</reference>
<feature type="domain" description="PpiC" evidence="8">
    <location>
        <begin position="200"/>
        <end position="289"/>
    </location>
</feature>
<gene>
    <name evidence="9" type="ORF">THIARS_60693</name>
</gene>
<evidence type="ECO:0000256" key="2">
    <source>
        <dbReference type="ARBA" id="ARBA00007656"/>
    </source>
</evidence>
<dbReference type="Gene3D" id="3.10.50.40">
    <property type="match status" value="1"/>
</dbReference>
<evidence type="ECO:0000313" key="9">
    <source>
        <dbReference type="EMBL" id="SBP87980.1"/>
    </source>
</evidence>
<evidence type="ECO:0000256" key="4">
    <source>
        <dbReference type="ARBA" id="ARBA00022729"/>
    </source>
</evidence>
<dbReference type="EC" id="5.2.1.8" evidence="3"/>
<dbReference type="SUPFAM" id="SSF54534">
    <property type="entry name" value="FKBP-like"/>
    <property type="match status" value="1"/>
</dbReference>
<comment type="similarity">
    <text evidence="2">Belongs to the PpiC/parvulin rotamase family.</text>
</comment>
<dbReference type="GO" id="GO:0003755">
    <property type="term" value="F:peptidyl-prolyl cis-trans isomerase activity"/>
    <property type="evidence" value="ECO:0007669"/>
    <property type="project" value="UniProtKB-KW"/>
</dbReference>
<dbReference type="RefSeq" id="WP_094160104.1">
    <property type="nucleotide sequence ID" value="NZ_LT592170.1"/>
</dbReference>